<feature type="transmembrane region" description="Helical" evidence="6">
    <location>
        <begin position="300"/>
        <end position="326"/>
    </location>
</feature>
<dbReference type="GO" id="GO:0005886">
    <property type="term" value="C:plasma membrane"/>
    <property type="evidence" value="ECO:0007669"/>
    <property type="project" value="UniProtKB-SubCell"/>
</dbReference>
<feature type="transmembrane region" description="Helical" evidence="6">
    <location>
        <begin position="256"/>
        <end position="280"/>
    </location>
</feature>
<evidence type="ECO:0000256" key="6">
    <source>
        <dbReference type="SAM" id="Phobius"/>
    </source>
</evidence>
<comment type="caution">
    <text evidence="8">The sequence shown here is derived from an EMBL/GenBank/DDBJ whole genome shotgun (WGS) entry which is preliminary data.</text>
</comment>
<feature type="transmembrane region" description="Helical" evidence="6">
    <location>
        <begin position="391"/>
        <end position="407"/>
    </location>
</feature>
<feature type="transmembrane region" description="Helical" evidence="6">
    <location>
        <begin position="346"/>
        <end position="370"/>
    </location>
</feature>
<feature type="transmembrane region" description="Helical" evidence="6">
    <location>
        <begin position="745"/>
        <end position="768"/>
    </location>
</feature>
<dbReference type="EMBL" id="RKIK01000121">
    <property type="protein sequence ID" value="ROV57711.1"/>
    <property type="molecule type" value="Genomic_DNA"/>
</dbReference>
<feature type="transmembrane region" description="Helical" evidence="6">
    <location>
        <begin position="28"/>
        <end position="48"/>
    </location>
</feature>
<evidence type="ECO:0000256" key="3">
    <source>
        <dbReference type="ARBA" id="ARBA00022692"/>
    </source>
</evidence>
<name>A0A3N3DT80_9VIBR</name>
<protein>
    <submittedName>
        <fullName evidence="8">ABC transporter permease</fullName>
    </submittedName>
</protein>
<keyword evidence="5 6" id="KW-0472">Membrane</keyword>
<dbReference type="PANTHER" id="PTHR30287">
    <property type="entry name" value="MEMBRANE COMPONENT OF PREDICTED ABC SUPERFAMILY METABOLITE UPTAKE TRANSPORTER"/>
    <property type="match status" value="1"/>
</dbReference>
<feature type="domain" description="ABC3 transporter permease C-terminal" evidence="7">
    <location>
        <begin position="697"/>
        <end position="790"/>
    </location>
</feature>
<feature type="transmembrane region" description="Helical" evidence="6">
    <location>
        <begin position="780"/>
        <end position="802"/>
    </location>
</feature>
<dbReference type="InterPro" id="IPR038766">
    <property type="entry name" value="Membrane_comp_ABC_pdt"/>
</dbReference>
<keyword evidence="2" id="KW-1003">Cell membrane</keyword>
<reference evidence="8 9" key="1">
    <citation type="submission" date="2018-11" db="EMBL/GenBank/DDBJ databases">
        <title>Vibrio ponticus strain CAIM 1751 pathogenic for the snapper Lutjanus guttatus.</title>
        <authorList>
            <person name="Soto-Rodriguez S."/>
            <person name="Lozano-Olvera R."/>
            <person name="Gomez-Gil B."/>
        </authorList>
    </citation>
    <scope>NUCLEOTIDE SEQUENCE [LARGE SCALE GENOMIC DNA]</scope>
    <source>
        <strain evidence="8 9">CAIM 1751</strain>
    </source>
</reference>
<evidence type="ECO:0000259" key="7">
    <source>
        <dbReference type="Pfam" id="PF02687"/>
    </source>
</evidence>
<evidence type="ECO:0000256" key="1">
    <source>
        <dbReference type="ARBA" id="ARBA00004651"/>
    </source>
</evidence>
<comment type="subcellular location">
    <subcellularLocation>
        <location evidence="1">Cell membrane</location>
        <topology evidence="1">Multi-pass membrane protein</topology>
    </subcellularLocation>
</comment>
<dbReference type="Pfam" id="PF02687">
    <property type="entry name" value="FtsX"/>
    <property type="match status" value="2"/>
</dbReference>
<sequence length="817" mass="90364">MKQNSLNKSALNRYLFNWSISEIRHGQLWPVSIALTLIIASIFALTALTERMEQVIVKQGKEALTADSVYSSSNPIPETLLSAVKTENLQSSAMVRFATMAFSDNAMKLITVKAVESSYPLQGELRLSQQGEAATEVQVGQLWLDERLFSQLEVKEGDVVTVGDADFTVTGRIVEEPGLSFNPFQQMPSAYIHSSDLDKTGAVQLGSRVRYNLFLNGQENQIESVKQSVELTPSDSWRDQNSASRTNDMFQRTQQYLSLTVAIVVIMAATTLVLTCQHYVATRKKSIAMLKSLGARRGWLIRWLTIQLAILLISASVIGVLFGIGLEFLLRIPLVDLLPSPLPSYGLMPAVIAIATSLLIAVPALGIPFIHLLRINAVNVMQPQVSKTTPWSYALVLVPVLPMLIAYQNNLLVWLVLGGIVVLFVVLGFVSLIATRTLAKLPLNTEFKLALSRINRSALATGVQFGALSLSLMLLAVMWLVRTDLLSDWQQTLPANAPNAFALNIAPYEKESYLQVLDDNNIDRSDAYPIIRGRLSEINGQEAKEYANGGNGNDSLRREINFTFAEQIPSHNDLLDGSWQPNGGVSVEKEVADDLNIKVGDELSFVINSQSVKARVDSIRHVEWRDMKPNFYFIFTPDVLAQIPATYLVSFRIDAQHDELLNGLSRQHPTVSLMDIRVMGAKIQELVKQIVWAVTLLASLSVIAGVVLIFTLLRLSLGQRQSEIQLYRTLGASRKRVVRTIWAEYGVMAIVAGSIAVLGAEIVVGAIMRWGFELESKLHFGLWILLPLLAFCTLGLVVNSLIKRLLVPINKEFSSPT</sequence>
<feature type="transmembrane region" description="Helical" evidence="6">
    <location>
        <begin position="690"/>
        <end position="713"/>
    </location>
</feature>
<dbReference type="AlphaFoldDB" id="A0A3N3DT80"/>
<dbReference type="PANTHER" id="PTHR30287:SF1">
    <property type="entry name" value="INNER MEMBRANE PROTEIN"/>
    <property type="match status" value="1"/>
</dbReference>
<feature type="transmembrane region" description="Helical" evidence="6">
    <location>
        <begin position="413"/>
        <end position="438"/>
    </location>
</feature>
<proteinExistence type="predicted"/>
<keyword evidence="3 6" id="KW-0812">Transmembrane</keyword>
<feature type="non-terminal residue" evidence="8">
    <location>
        <position position="817"/>
    </location>
</feature>
<evidence type="ECO:0000313" key="8">
    <source>
        <dbReference type="EMBL" id="ROV57711.1"/>
    </source>
</evidence>
<evidence type="ECO:0000256" key="5">
    <source>
        <dbReference type="ARBA" id="ARBA00023136"/>
    </source>
</evidence>
<dbReference type="InterPro" id="IPR003838">
    <property type="entry name" value="ABC3_permease_C"/>
</dbReference>
<keyword evidence="4 6" id="KW-1133">Transmembrane helix</keyword>
<organism evidence="8 9">
    <name type="scientific">Vibrio ponticus</name>
    <dbReference type="NCBI Taxonomy" id="265668"/>
    <lineage>
        <taxon>Bacteria</taxon>
        <taxon>Pseudomonadati</taxon>
        <taxon>Pseudomonadota</taxon>
        <taxon>Gammaproteobacteria</taxon>
        <taxon>Vibrionales</taxon>
        <taxon>Vibrionaceae</taxon>
        <taxon>Vibrio</taxon>
    </lineage>
</organism>
<dbReference type="Proteomes" id="UP000278792">
    <property type="component" value="Unassembled WGS sequence"/>
</dbReference>
<feature type="transmembrane region" description="Helical" evidence="6">
    <location>
        <begin position="459"/>
        <end position="481"/>
    </location>
</feature>
<evidence type="ECO:0000256" key="2">
    <source>
        <dbReference type="ARBA" id="ARBA00022475"/>
    </source>
</evidence>
<accession>A0A3N3DT80</accession>
<gene>
    <name evidence="8" type="ORF">EGH82_21845</name>
</gene>
<evidence type="ECO:0000313" key="9">
    <source>
        <dbReference type="Proteomes" id="UP000278792"/>
    </source>
</evidence>
<feature type="domain" description="ABC3 transporter permease C-terminal" evidence="7">
    <location>
        <begin position="261"/>
        <end position="376"/>
    </location>
</feature>
<evidence type="ECO:0000256" key="4">
    <source>
        <dbReference type="ARBA" id="ARBA00022989"/>
    </source>
</evidence>